<keyword evidence="6" id="KW-1185">Reference proteome</keyword>
<dbReference type="RefSeq" id="WP_076014925.1">
    <property type="nucleotide sequence ID" value="NZ_CP143576.1"/>
</dbReference>
<feature type="region of interest" description="Disordered" evidence="1">
    <location>
        <begin position="36"/>
        <end position="61"/>
    </location>
</feature>
<dbReference type="GeneID" id="93512991"/>
<keyword evidence="2" id="KW-0732">Signal</keyword>
<organism evidence="4 5">
    <name type="scientific">Pseudomonas yamanorum</name>
    <dbReference type="NCBI Taxonomy" id="515393"/>
    <lineage>
        <taxon>Bacteria</taxon>
        <taxon>Pseudomonadati</taxon>
        <taxon>Pseudomonadota</taxon>
        <taxon>Gammaproteobacteria</taxon>
        <taxon>Pseudomonadales</taxon>
        <taxon>Pseudomonadaceae</taxon>
        <taxon>Pseudomonas</taxon>
    </lineage>
</organism>
<evidence type="ECO:0000313" key="3">
    <source>
        <dbReference type="EMBL" id="MDR0190625.1"/>
    </source>
</evidence>
<evidence type="ECO:0000256" key="1">
    <source>
        <dbReference type="SAM" id="MobiDB-lite"/>
    </source>
</evidence>
<comment type="caution">
    <text evidence="4">The sequence shown here is derived from an EMBL/GenBank/DDBJ whole genome shotgun (WGS) entry which is preliminary data.</text>
</comment>
<evidence type="ECO:0000313" key="5">
    <source>
        <dbReference type="Proteomes" id="UP000546584"/>
    </source>
</evidence>
<evidence type="ECO:0000313" key="4">
    <source>
        <dbReference type="EMBL" id="NWD43694.1"/>
    </source>
</evidence>
<proteinExistence type="predicted"/>
<reference evidence="4 5" key="1">
    <citation type="submission" date="2020-04" db="EMBL/GenBank/DDBJ databases">
        <title>Molecular characterization of pseudomonads from Agaricus bisporus reveal novel blotch 2 pathogens in Western Europe.</title>
        <authorList>
            <person name="Taparia T."/>
            <person name="Krijger M."/>
            <person name="Haynes E."/>
            <person name="Elpinstone J.G."/>
            <person name="Noble R."/>
            <person name="Van Der Wolf J."/>
        </authorList>
    </citation>
    <scope>NUCLEOTIDE SEQUENCE [LARGE SCALE GENOMIC DNA]</scope>
    <source>
        <strain evidence="4 5">IPO3753</strain>
    </source>
</reference>
<dbReference type="EMBL" id="JAVGXC010000016">
    <property type="protein sequence ID" value="MDR0190625.1"/>
    <property type="molecule type" value="Genomic_DNA"/>
</dbReference>
<evidence type="ECO:0000256" key="2">
    <source>
        <dbReference type="SAM" id="SignalP"/>
    </source>
</evidence>
<dbReference type="AlphaFoldDB" id="A0A1H2FZF6"/>
<accession>A0A1H2FZF6</accession>
<reference evidence="3 6" key="2">
    <citation type="journal article" date="2023" name="Microbiol. Resour. Announc.">
        <title>Whole-genome sequence of Pseudomonas yamanorum OLsAu1 isolated from the edible ectomycorrhizal mushroom Lactarius sp. section Deliciosi.</title>
        <authorList>
            <person name="Ramirez-Mendoza R."/>
            <person name="Angeles-Argaiz R.E."/>
            <person name="Hernandez-Oaxaca D."/>
            <person name="Aguirre-Beltran L."/>
            <person name="Almaraz-Suarez J."/>
            <person name="Perez-Moreno J."/>
        </authorList>
    </citation>
    <scope>NUCLEOTIDE SEQUENCE [LARGE SCALE GENOMIC DNA]</scope>
    <source>
        <strain evidence="3 6">OLsAu1</strain>
    </source>
</reference>
<sequence length="61" mass="6624">MKPSHLLLISFLGATSSLALADDGADRSRQFLAEFRQQQQQVHGEQSVAETAPADAQKQSI</sequence>
<feature type="chain" id="PRO_5043145211" evidence="2">
    <location>
        <begin position="22"/>
        <end position="61"/>
    </location>
</feature>
<dbReference type="Proteomes" id="UP001224477">
    <property type="component" value="Unassembled WGS sequence"/>
</dbReference>
<protein>
    <submittedName>
        <fullName evidence="4">Uncharacterized protein</fullName>
    </submittedName>
</protein>
<feature type="signal peptide" evidence="2">
    <location>
        <begin position="1"/>
        <end position="21"/>
    </location>
</feature>
<dbReference type="EMBL" id="JACAQR010000023">
    <property type="protein sequence ID" value="NWD43694.1"/>
    <property type="molecule type" value="Genomic_DNA"/>
</dbReference>
<gene>
    <name evidence="4" type="ORF">HX826_17595</name>
    <name evidence="3" type="ORF">RCO22_16920</name>
</gene>
<dbReference type="Proteomes" id="UP000546584">
    <property type="component" value="Unassembled WGS sequence"/>
</dbReference>
<name>A0A1H2FZF6_9PSED</name>
<evidence type="ECO:0000313" key="6">
    <source>
        <dbReference type="Proteomes" id="UP001224477"/>
    </source>
</evidence>